<protein>
    <submittedName>
        <fullName evidence="1">1-deoxy-D-xylulose-5-phosphate synthase</fullName>
    </submittedName>
</protein>
<sequence>MVEDMDLSPTASFSSISIEELSDPNSFYKDFLEVLNDTRMKTADIDEHISSLNCQTAATTLEAVTLFDPRILTYIHDIEIKGRQMDKLVAATQEMKNDLSKLVDEADTKPIDYYARQIEELGLLHNPLVDI</sequence>
<gene>
    <name evidence="1" type="primary">dxs_10</name>
    <name evidence="1" type="ORF">CM83_72692</name>
</gene>
<accession>A0A0A9WYD8</accession>
<dbReference type="AlphaFoldDB" id="A0A0A9WYD8"/>
<dbReference type="EMBL" id="GBHO01030850">
    <property type="protein sequence ID" value="JAG12754.1"/>
    <property type="molecule type" value="Transcribed_RNA"/>
</dbReference>
<evidence type="ECO:0000313" key="1">
    <source>
        <dbReference type="EMBL" id="JAG12754.1"/>
    </source>
</evidence>
<reference evidence="1" key="2">
    <citation type="submission" date="2014-07" db="EMBL/GenBank/DDBJ databases">
        <authorList>
            <person name="Hull J."/>
        </authorList>
    </citation>
    <scope>NUCLEOTIDE SEQUENCE</scope>
</reference>
<reference evidence="1" key="1">
    <citation type="journal article" date="2014" name="PLoS ONE">
        <title>Transcriptome-Based Identification of ABC Transporters in the Western Tarnished Plant Bug Lygus hesperus.</title>
        <authorList>
            <person name="Hull J.J."/>
            <person name="Chaney K."/>
            <person name="Geib S.M."/>
            <person name="Fabrick J.A."/>
            <person name="Brent C.S."/>
            <person name="Walsh D."/>
            <person name="Lavine L.C."/>
        </authorList>
    </citation>
    <scope>NUCLEOTIDE SEQUENCE</scope>
</reference>
<organism evidence="1">
    <name type="scientific">Lygus hesperus</name>
    <name type="common">Western plant bug</name>
    <dbReference type="NCBI Taxonomy" id="30085"/>
    <lineage>
        <taxon>Eukaryota</taxon>
        <taxon>Metazoa</taxon>
        <taxon>Ecdysozoa</taxon>
        <taxon>Arthropoda</taxon>
        <taxon>Hexapoda</taxon>
        <taxon>Insecta</taxon>
        <taxon>Pterygota</taxon>
        <taxon>Neoptera</taxon>
        <taxon>Paraneoptera</taxon>
        <taxon>Hemiptera</taxon>
        <taxon>Heteroptera</taxon>
        <taxon>Panheteroptera</taxon>
        <taxon>Cimicomorpha</taxon>
        <taxon>Miridae</taxon>
        <taxon>Mirini</taxon>
        <taxon>Lygus</taxon>
    </lineage>
</organism>
<proteinExistence type="predicted"/>
<name>A0A0A9WYD8_LYGHE</name>